<evidence type="ECO:0000313" key="1">
    <source>
        <dbReference type="EMBL" id="TNN32863.1"/>
    </source>
</evidence>
<gene>
    <name evidence="1" type="ORF">EYF80_056975</name>
</gene>
<evidence type="ECO:0000313" key="2">
    <source>
        <dbReference type="Proteomes" id="UP000314294"/>
    </source>
</evidence>
<name>A0A4Z2EVP3_9TELE</name>
<protein>
    <submittedName>
        <fullName evidence="1">Uncharacterized protein</fullName>
    </submittedName>
</protein>
<reference evidence="1 2" key="1">
    <citation type="submission" date="2019-03" db="EMBL/GenBank/DDBJ databases">
        <title>First draft genome of Liparis tanakae, snailfish: a comprehensive survey of snailfish specific genes.</title>
        <authorList>
            <person name="Kim W."/>
            <person name="Song I."/>
            <person name="Jeong J.-H."/>
            <person name="Kim D."/>
            <person name="Kim S."/>
            <person name="Ryu S."/>
            <person name="Song J.Y."/>
            <person name="Lee S.K."/>
        </authorList>
    </citation>
    <scope>NUCLEOTIDE SEQUENCE [LARGE SCALE GENOMIC DNA]</scope>
    <source>
        <tissue evidence="1">Muscle</tissue>
    </source>
</reference>
<dbReference type="EMBL" id="SRLO01002462">
    <property type="protein sequence ID" value="TNN32863.1"/>
    <property type="molecule type" value="Genomic_DNA"/>
</dbReference>
<dbReference type="Proteomes" id="UP000314294">
    <property type="component" value="Unassembled WGS sequence"/>
</dbReference>
<comment type="caution">
    <text evidence="1">The sequence shown here is derived from an EMBL/GenBank/DDBJ whole genome shotgun (WGS) entry which is preliminary data.</text>
</comment>
<proteinExistence type="predicted"/>
<keyword evidence="2" id="KW-1185">Reference proteome</keyword>
<dbReference type="AlphaFoldDB" id="A0A4Z2EVP3"/>
<accession>A0A4Z2EVP3</accession>
<sequence>MSGSLLIGPRENSSSRLTICVWVFFFSASPCFLLITSSSFFSSQVSMVSGHEETVSPDVLRGLQTRGHHRSWLNLHFSPLVHWPCLKKAHSTDLGSTPGGTRGTGPLALFLVQELVLVQWLVLVQELVLVQWLVLVQELVLVRTFGYFLRGDDRLEELVEFIQLLLLLRLLAGRMSCPTNNNNNNDNS</sequence>
<organism evidence="1 2">
    <name type="scientific">Liparis tanakae</name>
    <name type="common">Tanaka's snailfish</name>
    <dbReference type="NCBI Taxonomy" id="230148"/>
    <lineage>
        <taxon>Eukaryota</taxon>
        <taxon>Metazoa</taxon>
        <taxon>Chordata</taxon>
        <taxon>Craniata</taxon>
        <taxon>Vertebrata</taxon>
        <taxon>Euteleostomi</taxon>
        <taxon>Actinopterygii</taxon>
        <taxon>Neopterygii</taxon>
        <taxon>Teleostei</taxon>
        <taxon>Neoteleostei</taxon>
        <taxon>Acanthomorphata</taxon>
        <taxon>Eupercaria</taxon>
        <taxon>Perciformes</taxon>
        <taxon>Cottioidei</taxon>
        <taxon>Cottales</taxon>
        <taxon>Liparidae</taxon>
        <taxon>Liparis</taxon>
    </lineage>
</organism>